<keyword evidence="1" id="KW-0378">Hydrolase</keyword>
<proteinExistence type="predicted"/>
<dbReference type="SMART" id="SM00047">
    <property type="entry name" value="LYZ2"/>
    <property type="match status" value="1"/>
</dbReference>
<dbReference type="Gene3D" id="4.10.80.30">
    <property type="entry name" value="DNA polymerase, domain 6"/>
    <property type="match status" value="1"/>
</dbReference>
<organism evidence="3 4">
    <name type="scientific">Alloacidobacterium dinghuense</name>
    <dbReference type="NCBI Taxonomy" id="2763107"/>
    <lineage>
        <taxon>Bacteria</taxon>
        <taxon>Pseudomonadati</taxon>
        <taxon>Acidobacteriota</taxon>
        <taxon>Terriglobia</taxon>
        <taxon>Terriglobales</taxon>
        <taxon>Acidobacteriaceae</taxon>
        <taxon>Alloacidobacterium</taxon>
    </lineage>
</organism>
<dbReference type="Proteomes" id="UP000515312">
    <property type="component" value="Chromosome"/>
</dbReference>
<evidence type="ECO:0000313" key="3">
    <source>
        <dbReference type="EMBL" id="QNI34515.1"/>
    </source>
</evidence>
<protein>
    <submittedName>
        <fullName evidence="3">Glucosaminidase domain-containing protein</fullName>
    </submittedName>
</protein>
<accession>A0A7G8BPP5</accession>
<dbReference type="AlphaFoldDB" id="A0A7G8BPP5"/>
<dbReference type="GO" id="GO:0004040">
    <property type="term" value="F:amidase activity"/>
    <property type="evidence" value="ECO:0007669"/>
    <property type="project" value="InterPro"/>
</dbReference>
<dbReference type="PANTHER" id="PTHR33308">
    <property type="entry name" value="PEPTIDOGLYCAN HYDROLASE FLGJ"/>
    <property type="match status" value="1"/>
</dbReference>
<sequence>MRSIRAWSRLPCGGGRMNQLQSDFLRNTVTAAQYTQKTYGVPASITLAQAILESGWGKSSLAQKCNNFFGVKAVAHATPDTYEEFPTIEFVDGRKTSVMAQFAKYPSPTLGFAAHARLLALAERYKPAMACRSDVEMFAEQLHRCGYSTNPNYAASLMVLVKEFDLTQYDIQPDPAAPAAEVA</sequence>
<feature type="domain" description="Mannosyl-glycoprotein endo-beta-N-acetylglucosamidase-like" evidence="2">
    <location>
        <begin position="9"/>
        <end position="170"/>
    </location>
</feature>
<reference evidence="3 4" key="1">
    <citation type="submission" date="2020-08" db="EMBL/GenBank/DDBJ databases">
        <title>Edaphobacter telluris sp. nov. and Acidobacterium dinghuensis sp. nov., two acidobacteria isolated from forest soil.</title>
        <authorList>
            <person name="Fu J."/>
            <person name="Qiu L."/>
        </authorList>
    </citation>
    <scope>NUCLEOTIDE SEQUENCE [LARGE SCALE GENOMIC DNA]</scope>
    <source>
        <strain evidence="3">4Y35</strain>
    </source>
</reference>
<dbReference type="PANTHER" id="PTHR33308:SF9">
    <property type="entry name" value="PEPTIDOGLYCAN HYDROLASE FLGJ"/>
    <property type="match status" value="1"/>
</dbReference>
<gene>
    <name evidence="3" type="ORF">H7849_11830</name>
</gene>
<dbReference type="Pfam" id="PF01832">
    <property type="entry name" value="Glucosaminidase"/>
    <property type="match status" value="1"/>
</dbReference>
<evidence type="ECO:0000313" key="4">
    <source>
        <dbReference type="Proteomes" id="UP000515312"/>
    </source>
</evidence>
<name>A0A7G8BPP5_9BACT</name>
<evidence type="ECO:0000259" key="2">
    <source>
        <dbReference type="SMART" id="SM00047"/>
    </source>
</evidence>
<dbReference type="EMBL" id="CP060394">
    <property type="protein sequence ID" value="QNI34515.1"/>
    <property type="molecule type" value="Genomic_DNA"/>
</dbReference>
<evidence type="ECO:0000256" key="1">
    <source>
        <dbReference type="ARBA" id="ARBA00022801"/>
    </source>
</evidence>
<dbReference type="RefSeq" id="WP_186746738.1">
    <property type="nucleotide sequence ID" value="NZ_CP060394.1"/>
</dbReference>
<dbReference type="Gene3D" id="1.10.530.10">
    <property type="match status" value="1"/>
</dbReference>
<dbReference type="InterPro" id="IPR002901">
    <property type="entry name" value="MGlyc_endo_b_GlcNAc-like_dom"/>
</dbReference>
<dbReference type="PRINTS" id="PR01002">
    <property type="entry name" value="FLGFLGJ"/>
</dbReference>
<dbReference type="KEGG" id="adin:H7849_11830"/>
<keyword evidence="4" id="KW-1185">Reference proteome</keyword>
<dbReference type="InterPro" id="IPR051056">
    <property type="entry name" value="Glycosyl_Hydrolase_73"/>
</dbReference>